<evidence type="ECO:0000256" key="1">
    <source>
        <dbReference type="SAM" id="SignalP"/>
    </source>
</evidence>
<evidence type="ECO:0000313" key="3">
    <source>
        <dbReference type="EMBL" id="KAJ3576682.1"/>
    </source>
</evidence>
<organism evidence="3 4">
    <name type="scientific">Xylaria arbuscula</name>
    <dbReference type="NCBI Taxonomy" id="114810"/>
    <lineage>
        <taxon>Eukaryota</taxon>
        <taxon>Fungi</taxon>
        <taxon>Dikarya</taxon>
        <taxon>Ascomycota</taxon>
        <taxon>Pezizomycotina</taxon>
        <taxon>Sordariomycetes</taxon>
        <taxon>Xylariomycetidae</taxon>
        <taxon>Xylariales</taxon>
        <taxon>Xylariaceae</taxon>
        <taxon>Xylaria</taxon>
    </lineage>
</organism>
<feature type="chain" id="PRO_5040857583" description="Amidase domain-containing protein" evidence="1">
    <location>
        <begin position="19"/>
        <end position="585"/>
    </location>
</feature>
<name>A0A9W8NI50_9PEZI</name>
<keyword evidence="1" id="KW-0732">Signal</keyword>
<evidence type="ECO:0000313" key="4">
    <source>
        <dbReference type="Proteomes" id="UP001148614"/>
    </source>
</evidence>
<dbReference type="SUPFAM" id="SSF75304">
    <property type="entry name" value="Amidase signature (AS) enzymes"/>
    <property type="match status" value="1"/>
</dbReference>
<dbReference type="Gene3D" id="3.90.1300.10">
    <property type="entry name" value="Amidase signature (AS) domain"/>
    <property type="match status" value="1"/>
</dbReference>
<dbReference type="InterPro" id="IPR023631">
    <property type="entry name" value="Amidase_dom"/>
</dbReference>
<protein>
    <recommendedName>
        <fullName evidence="2">Amidase domain-containing protein</fullName>
    </recommendedName>
</protein>
<dbReference type="PANTHER" id="PTHR42678">
    <property type="entry name" value="AMIDASE"/>
    <property type="match status" value="1"/>
</dbReference>
<evidence type="ECO:0000259" key="2">
    <source>
        <dbReference type="Pfam" id="PF01425"/>
    </source>
</evidence>
<gene>
    <name evidence="3" type="ORF">NPX13_g3620</name>
</gene>
<feature type="signal peptide" evidence="1">
    <location>
        <begin position="1"/>
        <end position="18"/>
    </location>
</feature>
<comment type="caution">
    <text evidence="3">The sequence shown here is derived from an EMBL/GenBank/DDBJ whole genome shotgun (WGS) entry which is preliminary data.</text>
</comment>
<dbReference type="AlphaFoldDB" id="A0A9W8NI50"/>
<proteinExistence type="predicted"/>
<dbReference type="Pfam" id="PF01425">
    <property type="entry name" value="Amidase"/>
    <property type="match status" value="1"/>
</dbReference>
<accession>A0A9W8NI50</accession>
<dbReference type="EMBL" id="JANPWZ010000462">
    <property type="protein sequence ID" value="KAJ3576682.1"/>
    <property type="molecule type" value="Genomic_DNA"/>
</dbReference>
<keyword evidence="4" id="KW-1185">Reference proteome</keyword>
<dbReference type="Proteomes" id="UP001148614">
    <property type="component" value="Unassembled WGS sequence"/>
</dbReference>
<dbReference type="PANTHER" id="PTHR42678:SF34">
    <property type="entry name" value="OS04G0183300 PROTEIN"/>
    <property type="match status" value="1"/>
</dbReference>
<dbReference type="VEuPathDB" id="FungiDB:F4678DRAFT_438713"/>
<feature type="domain" description="Amidase" evidence="2">
    <location>
        <begin position="48"/>
        <end position="498"/>
    </location>
</feature>
<dbReference type="InterPro" id="IPR036928">
    <property type="entry name" value="AS_sf"/>
</dbReference>
<sequence>MLSSFIVVLGLWSCIISALPTIKLPSLLDISIAELGALLEAGELNSHDLVHLYIERVREVNNDLNAVIELNPDALSIARKLDRERADGKARGPLHGIPILVKDNYATVDAMLTGSGSVCLARAIPTTEATVIAKLREAGAIILGKLNLSEFAGVRGLNASPGWSSARWPNGSGAAASVGLAAGTLGTDTSGSITCPAMYNNVVGVKPTVGLTSRFGVVPVTARQDTAGPITQNVEDAAILLEAMASKDPNDNYTSAQPWDSPPRFSTGLSPSGLKGARIGVVWTGQDLPVSAHLINIDQIKPVFDRAIADLKTAGAEVIDVNLDTMGQSLLEIALAFQSNVQVYSAADLNDAMQRYLRNVKQSGDIVLRNVPDILQCLKSNPKELASTVSLSDWEHAAQTNTTAGSLEAWNAYVTVLTLSRNALLGPIKEHGLDALVMLPDLALLVGAAPGFPIVTVPMGVLGPEAEIVRNGNETITTGPGIPLGLSFTADNWSDQKLIHYNASPLDWATGLNMPASRTNLTLLARHYYVLSERVKTNFGYGSRFFSLKFCLQSAILFPVPEHVVIHIQQTEQQGSSDIFELTID</sequence>
<reference evidence="3" key="1">
    <citation type="submission" date="2022-07" db="EMBL/GenBank/DDBJ databases">
        <title>Genome Sequence of Xylaria arbuscula.</title>
        <authorList>
            <person name="Buettner E."/>
        </authorList>
    </citation>
    <scope>NUCLEOTIDE SEQUENCE</scope>
    <source>
        <strain evidence="3">VT107</strain>
    </source>
</reference>